<protein>
    <submittedName>
        <fullName evidence="1">Heme-binding protein</fullName>
    </submittedName>
</protein>
<dbReference type="InterPro" id="IPR052517">
    <property type="entry name" value="GlcG_carb_metab_protein"/>
</dbReference>
<dbReference type="PANTHER" id="PTHR34309">
    <property type="entry name" value="SLR1406 PROTEIN"/>
    <property type="match status" value="1"/>
</dbReference>
<dbReference type="EMBL" id="CP043661">
    <property type="protein sequence ID" value="QNE21336.1"/>
    <property type="molecule type" value="Genomic_DNA"/>
</dbReference>
<proteinExistence type="predicted"/>
<evidence type="ECO:0000313" key="1">
    <source>
        <dbReference type="EMBL" id="QNE21336.1"/>
    </source>
</evidence>
<dbReference type="Gene3D" id="3.30.450.150">
    <property type="entry name" value="Haem-degrading domain"/>
    <property type="match status" value="1"/>
</dbReference>
<evidence type="ECO:0000313" key="2">
    <source>
        <dbReference type="Proteomes" id="UP000515563"/>
    </source>
</evidence>
<dbReference type="RefSeq" id="WP_185443736.1">
    <property type="nucleotide sequence ID" value="NZ_CP043661.1"/>
</dbReference>
<dbReference type="InterPro" id="IPR038084">
    <property type="entry name" value="PduO/GlcC-like_sf"/>
</dbReference>
<keyword evidence="2" id="KW-1185">Reference proteome</keyword>
<dbReference type="PANTHER" id="PTHR34309:SF10">
    <property type="entry name" value="SLR1406 PROTEIN"/>
    <property type="match status" value="1"/>
</dbReference>
<dbReference type="InterPro" id="IPR005624">
    <property type="entry name" value="PduO/GlcC-like"/>
</dbReference>
<organism evidence="1 2">
    <name type="scientific">Kribbella qitaiheensis</name>
    <dbReference type="NCBI Taxonomy" id="1544730"/>
    <lineage>
        <taxon>Bacteria</taxon>
        <taxon>Bacillati</taxon>
        <taxon>Actinomycetota</taxon>
        <taxon>Actinomycetes</taxon>
        <taxon>Propionibacteriales</taxon>
        <taxon>Kribbellaceae</taxon>
        <taxon>Kribbella</taxon>
    </lineage>
</organism>
<gene>
    <name evidence="1" type="ORF">F1D05_29735</name>
</gene>
<dbReference type="SUPFAM" id="SSF143744">
    <property type="entry name" value="GlcG-like"/>
    <property type="match status" value="1"/>
</dbReference>
<accession>A0A7G6X521</accession>
<dbReference type="Proteomes" id="UP000515563">
    <property type="component" value="Chromosome"/>
</dbReference>
<name>A0A7G6X521_9ACTN</name>
<dbReference type="Pfam" id="PF03928">
    <property type="entry name" value="HbpS-like"/>
    <property type="match status" value="1"/>
</dbReference>
<reference evidence="2" key="1">
    <citation type="submission" date="2019-09" db="EMBL/GenBank/DDBJ databases">
        <title>Antimicrobial potential of Antarctic Bacteria.</title>
        <authorList>
            <person name="Benaud N."/>
            <person name="Edwards R.J."/>
            <person name="Ferrari B.C."/>
        </authorList>
    </citation>
    <scope>NUCLEOTIDE SEQUENCE [LARGE SCALE GENOMIC DNA]</scope>
    <source>
        <strain evidence="2">SPB151</strain>
    </source>
</reference>
<sequence>MIALSAARTVVDGVLAHARAARFPPMTVAVLDAAGQLVAFAREDDSSLLRERIARGKARGALNLGVGSRSLAGKAAAHPAFIGAVTSLADGELVPVPGGVLVRDGAGVLLGAIGVSGHHPDADEACALAGAEAAGLVAEPGED</sequence>
<reference evidence="1 2" key="2">
    <citation type="journal article" date="2020" name="Microbiol. Resour. Announc.">
        <title>Antarctic desert soil bacteria exhibit high novel natural product potential, evaluated through long-read genome sequencing and comparative genomics.</title>
        <authorList>
            <person name="Benaud N."/>
            <person name="Edwards R.J."/>
            <person name="Amos T.G."/>
            <person name="D'Agostino P.M."/>
            <person name="Gutierrez-Chavez C."/>
            <person name="Montgomery K."/>
            <person name="Nicetic I."/>
            <person name="Ferrari B.C."/>
        </authorList>
    </citation>
    <scope>NUCLEOTIDE SEQUENCE [LARGE SCALE GENOMIC DNA]</scope>
    <source>
        <strain evidence="1 2">SPB151</strain>
    </source>
</reference>
<dbReference type="AlphaFoldDB" id="A0A7G6X521"/>
<dbReference type="KEGG" id="kqi:F1D05_29735"/>